<dbReference type="PANTHER" id="PTHR32208:SF58">
    <property type="entry name" value="GALACTOSE OXIDASE-LIKE EARLY SET DOMAIN-CONTAINING PROTEIN"/>
    <property type="match status" value="1"/>
</dbReference>
<evidence type="ECO:0000313" key="4">
    <source>
        <dbReference type="EMBL" id="RVW14868.1"/>
    </source>
</evidence>
<dbReference type="Pfam" id="PF07250">
    <property type="entry name" value="Glyoxal_oxid_N"/>
    <property type="match status" value="2"/>
</dbReference>
<dbReference type="InterPro" id="IPR009880">
    <property type="entry name" value="Glyoxal_oxidase_N"/>
</dbReference>
<feature type="domain" description="Galactose oxidase-like Early set" evidence="3">
    <location>
        <begin position="415"/>
        <end position="517"/>
    </location>
</feature>
<comment type="caution">
    <text evidence="4">The sequence shown here is derived from an EMBL/GenBank/DDBJ whole genome shotgun (WGS) entry which is preliminary data.</text>
</comment>
<dbReference type="InterPro" id="IPR037293">
    <property type="entry name" value="Gal_Oxidase_central_sf"/>
</dbReference>
<evidence type="ECO:0000259" key="2">
    <source>
        <dbReference type="Pfam" id="PF07250"/>
    </source>
</evidence>
<evidence type="ECO:0000259" key="3">
    <source>
        <dbReference type="Pfam" id="PF09118"/>
    </source>
</evidence>
<dbReference type="InterPro" id="IPR013783">
    <property type="entry name" value="Ig-like_fold"/>
</dbReference>
<sequence length="549" mass="60581">MDSVIMEAKILVFIILQLELFLFSNLVLGAHSNGGSWELLKKSIGISSMHIQLLQNERIITFDRTDAGPSNLTLPKGRKCPKISGRRDCYVHAVELDMMNNLNVRPLTVLSDTWCSSGSLLPDGKLVQSGGYGNGEKVVRTLEPCPTCDWKEDYKGLISPRCSKPEDHRLYTLPFLKETRYSSQIPNNLYPFTHLSTDGNLFIFANNRGILLDYVKNKVVKTYPTMPGEVARNYPSTGSSVLLPLDLSTKTTPEAEVFICGGTHPESFNKAKAGIFLEATKTCGRLRITAANPKWEMEEMPISRVLGDMIMLPTGDVLIINGAANGSAGWWYARVPVYNPVIYRPAEAATANRFEVLKAATIPRLYHSTAHLLSDGRVLVAGSNPNHNYNFTVPFPTELSVEAFSPPYLTSGKPRPSISSVKPGMNLAYKQKFSVEFQVKVRQLGKFYLTMVAPSFTTHSFSMNQRLLLLAVNRVRRMSSGSYAVEGDAPASAAVAPPGYYQLFVVYEGVPSVGKWLALLGVGLKEAIEIPDFSPYASMIELDMNGCDN</sequence>
<dbReference type="PANTHER" id="PTHR32208">
    <property type="entry name" value="SECRETED PROTEIN-RELATED"/>
    <property type="match status" value="1"/>
</dbReference>
<dbReference type="InterPro" id="IPR015202">
    <property type="entry name" value="GO-like_E_set"/>
</dbReference>
<feature type="domain" description="Glyoxal oxidase N-terminal" evidence="2">
    <location>
        <begin position="166"/>
        <end position="408"/>
    </location>
</feature>
<dbReference type="SUPFAM" id="SSF81296">
    <property type="entry name" value="E set domains"/>
    <property type="match status" value="1"/>
</dbReference>
<evidence type="ECO:0000313" key="5">
    <source>
        <dbReference type="Proteomes" id="UP000288805"/>
    </source>
</evidence>
<dbReference type="CDD" id="cd02851">
    <property type="entry name" value="E_set_GO_C"/>
    <property type="match status" value="1"/>
</dbReference>
<dbReference type="Gene3D" id="2.130.10.80">
    <property type="entry name" value="Galactose oxidase/kelch, beta-propeller"/>
    <property type="match status" value="2"/>
</dbReference>
<accession>A0A438BVB2</accession>
<dbReference type="Pfam" id="PF09118">
    <property type="entry name" value="GO-like_E_set"/>
    <property type="match status" value="1"/>
</dbReference>
<proteinExistence type="predicted"/>
<dbReference type="InterPro" id="IPR011043">
    <property type="entry name" value="Gal_Oxase/kelch_b-propeller"/>
</dbReference>
<organism evidence="4 5">
    <name type="scientific">Vitis vinifera</name>
    <name type="common">Grape</name>
    <dbReference type="NCBI Taxonomy" id="29760"/>
    <lineage>
        <taxon>Eukaryota</taxon>
        <taxon>Viridiplantae</taxon>
        <taxon>Streptophyta</taxon>
        <taxon>Embryophyta</taxon>
        <taxon>Tracheophyta</taxon>
        <taxon>Spermatophyta</taxon>
        <taxon>Magnoliopsida</taxon>
        <taxon>eudicotyledons</taxon>
        <taxon>Gunneridae</taxon>
        <taxon>Pentapetalae</taxon>
        <taxon>rosids</taxon>
        <taxon>Vitales</taxon>
        <taxon>Vitaceae</taxon>
        <taxon>Viteae</taxon>
        <taxon>Vitis</taxon>
    </lineage>
</organism>
<dbReference type="SUPFAM" id="SSF50965">
    <property type="entry name" value="Galactose oxidase, central domain"/>
    <property type="match status" value="1"/>
</dbReference>
<name>A0A438BVB2_VITVI</name>
<reference evidence="4 5" key="1">
    <citation type="journal article" date="2018" name="PLoS Genet.">
        <title>Population sequencing reveals clonal diversity and ancestral inbreeding in the grapevine cultivar Chardonnay.</title>
        <authorList>
            <person name="Roach M.J."/>
            <person name="Johnson D.L."/>
            <person name="Bohlmann J."/>
            <person name="van Vuuren H.J."/>
            <person name="Jones S.J."/>
            <person name="Pretorius I.S."/>
            <person name="Schmidt S.A."/>
            <person name="Borneman A.R."/>
        </authorList>
    </citation>
    <scope>NUCLEOTIDE SEQUENCE [LARGE SCALE GENOMIC DNA]</scope>
    <source>
        <strain evidence="5">cv. Chardonnay</strain>
        <tissue evidence="4">Leaf</tissue>
    </source>
</reference>
<keyword evidence="1" id="KW-0732">Signal</keyword>
<gene>
    <name evidence="4" type="primary">GLOX1_3</name>
    <name evidence="4" type="ORF">CK203_072216</name>
</gene>
<feature type="domain" description="Glyoxal oxidase N-terminal" evidence="2">
    <location>
        <begin position="49"/>
        <end position="161"/>
    </location>
</feature>
<protein>
    <submittedName>
        <fullName evidence="4">Aldehyde oxidase GLOX1</fullName>
    </submittedName>
</protein>
<dbReference type="AlphaFoldDB" id="A0A438BVB2"/>
<dbReference type="InterPro" id="IPR014756">
    <property type="entry name" value="Ig_E-set"/>
</dbReference>
<dbReference type="EMBL" id="QGNW01002610">
    <property type="protein sequence ID" value="RVW14868.1"/>
    <property type="molecule type" value="Genomic_DNA"/>
</dbReference>
<dbReference type="Gene3D" id="2.60.40.10">
    <property type="entry name" value="Immunoglobulins"/>
    <property type="match status" value="1"/>
</dbReference>
<evidence type="ECO:0000256" key="1">
    <source>
        <dbReference type="ARBA" id="ARBA00022729"/>
    </source>
</evidence>
<dbReference type="Proteomes" id="UP000288805">
    <property type="component" value="Unassembled WGS sequence"/>
</dbReference>